<keyword evidence="4" id="KW-0630">Potassium</keyword>
<dbReference type="PANTHER" id="PTHR32468:SF109">
    <property type="entry name" value="CATION_H(+) ANTIPORTER 24-RELATED"/>
    <property type="match status" value="1"/>
</dbReference>
<dbReference type="PANTHER" id="PTHR32468">
    <property type="entry name" value="CATION/H + ANTIPORTER"/>
    <property type="match status" value="1"/>
</dbReference>
<keyword evidence="7" id="KW-0732">Signal</keyword>
<feature type="signal peptide" evidence="7">
    <location>
        <begin position="1"/>
        <end position="18"/>
    </location>
</feature>
<proteinExistence type="predicted"/>
<dbReference type="AlphaFoldDB" id="A0A6A3B4Q2"/>
<evidence type="ECO:0000256" key="6">
    <source>
        <dbReference type="SAM" id="Phobius"/>
    </source>
</evidence>
<evidence type="ECO:0000313" key="9">
    <source>
        <dbReference type="Proteomes" id="UP000436088"/>
    </source>
</evidence>
<evidence type="ECO:0000256" key="3">
    <source>
        <dbReference type="ARBA" id="ARBA00022538"/>
    </source>
</evidence>
<organism evidence="8 9">
    <name type="scientific">Hibiscus syriacus</name>
    <name type="common">Rose of Sharon</name>
    <dbReference type="NCBI Taxonomy" id="106335"/>
    <lineage>
        <taxon>Eukaryota</taxon>
        <taxon>Viridiplantae</taxon>
        <taxon>Streptophyta</taxon>
        <taxon>Embryophyta</taxon>
        <taxon>Tracheophyta</taxon>
        <taxon>Spermatophyta</taxon>
        <taxon>Magnoliopsida</taxon>
        <taxon>eudicotyledons</taxon>
        <taxon>Gunneridae</taxon>
        <taxon>Pentapetalae</taxon>
        <taxon>rosids</taxon>
        <taxon>malvids</taxon>
        <taxon>Malvales</taxon>
        <taxon>Malvaceae</taxon>
        <taxon>Malvoideae</taxon>
        <taxon>Hibiscus</taxon>
    </lineage>
</organism>
<protein>
    <submittedName>
        <fullName evidence="8">HIT-type Zinc finger family protein isoform 1</fullName>
    </submittedName>
</protein>
<reference evidence="8" key="1">
    <citation type="submission" date="2019-09" db="EMBL/GenBank/DDBJ databases">
        <title>Draft genome information of white flower Hibiscus syriacus.</title>
        <authorList>
            <person name="Kim Y.-M."/>
        </authorList>
    </citation>
    <scope>NUCLEOTIDE SEQUENCE [LARGE SCALE GENOMIC DNA]</scope>
    <source>
        <strain evidence="8">YM2019G1</strain>
    </source>
</reference>
<comment type="caution">
    <text evidence="8">The sequence shown here is derived from an EMBL/GenBank/DDBJ whole genome shotgun (WGS) entry which is preliminary data.</text>
</comment>
<keyword evidence="9" id="KW-1185">Reference proteome</keyword>
<name>A0A6A3B4Q2_HIBSY</name>
<dbReference type="InterPro" id="IPR050794">
    <property type="entry name" value="CPA2_transporter"/>
</dbReference>
<keyword evidence="6" id="KW-0472">Membrane</keyword>
<dbReference type="GO" id="GO:0098662">
    <property type="term" value="P:inorganic cation transmembrane transport"/>
    <property type="evidence" value="ECO:0007669"/>
    <property type="project" value="TreeGrafter"/>
</dbReference>
<keyword evidence="6" id="KW-1133">Transmembrane helix</keyword>
<dbReference type="GO" id="GO:0006885">
    <property type="term" value="P:regulation of pH"/>
    <property type="evidence" value="ECO:0007669"/>
    <property type="project" value="TreeGrafter"/>
</dbReference>
<evidence type="ECO:0000256" key="2">
    <source>
        <dbReference type="ARBA" id="ARBA00022448"/>
    </source>
</evidence>
<feature type="transmembrane region" description="Helical" evidence="6">
    <location>
        <begin position="95"/>
        <end position="117"/>
    </location>
</feature>
<accession>A0A6A3B4Q2</accession>
<feature type="chain" id="PRO_5025586231" evidence="7">
    <location>
        <begin position="19"/>
        <end position="347"/>
    </location>
</feature>
<gene>
    <name evidence="8" type="ORF">F3Y22_tig00110300pilonHSYRG00032</name>
</gene>
<evidence type="ECO:0000256" key="7">
    <source>
        <dbReference type="SAM" id="SignalP"/>
    </source>
</evidence>
<keyword evidence="5" id="KW-0406">Ion transport</keyword>
<evidence type="ECO:0000256" key="1">
    <source>
        <dbReference type="ARBA" id="ARBA00004141"/>
    </source>
</evidence>
<evidence type="ECO:0000256" key="5">
    <source>
        <dbReference type="ARBA" id="ARBA00023065"/>
    </source>
</evidence>
<dbReference type="Proteomes" id="UP000436088">
    <property type="component" value="Unassembled WGS sequence"/>
</dbReference>
<feature type="transmembrane region" description="Helical" evidence="6">
    <location>
        <begin position="34"/>
        <end position="55"/>
    </location>
</feature>
<sequence>MIGLAICIGSFWLGMVIPDGPPLGATLVEKSETIIMEVILPCSFTYIGFSTDFYAMKEASWSSLSPLFGLVISGYLSKFLSTLLAAKMIIGVPGFSMLVFGNAILMGIHVPLISILYDPSKPCMVDQSRTIQHTAPNDRLKILVCIKDKRHLPSLVNLLKLFYPTVQTPFSIHVFHLVELIGRANPLFIDHQNQELEELVTRFPDWETIHHSLKLYQQGKEDCVDLQFFSVSTESNYVSGCVQARFDKQVMVSPPSELPVTAAIASATAAIALATDAITCWRTHLALLAFLLTRPRNGADTVAAILEMAKEKYYDMWILGRKHKSESVGRIINMDIKSRRAWDSWGL</sequence>
<dbReference type="GO" id="GO:0006813">
    <property type="term" value="P:potassium ion transport"/>
    <property type="evidence" value="ECO:0007669"/>
    <property type="project" value="UniProtKB-KW"/>
</dbReference>
<dbReference type="EMBL" id="VEPZ02000918">
    <property type="protein sequence ID" value="KAE8711213.1"/>
    <property type="molecule type" value="Genomic_DNA"/>
</dbReference>
<keyword evidence="2" id="KW-0813">Transport</keyword>
<comment type="subcellular location">
    <subcellularLocation>
        <location evidence="1">Membrane</location>
        <topology evidence="1">Multi-pass membrane protein</topology>
    </subcellularLocation>
</comment>
<evidence type="ECO:0000256" key="4">
    <source>
        <dbReference type="ARBA" id="ARBA00022958"/>
    </source>
</evidence>
<keyword evidence="3" id="KW-0633">Potassium transport</keyword>
<evidence type="ECO:0000313" key="8">
    <source>
        <dbReference type="EMBL" id="KAE8711213.1"/>
    </source>
</evidence>
<dbReference type="GO" id="GO:0012505">
    <property type="term" value="C:endomembrane system"/>
    <property type="evidence" value="ECO:0007669"/>
    <property type="project" value="TreeGrafter"/>
</dbReference>
<dbReference type="GO" id="GO:0016020">
    <property type="term" value="C:membrane"/>
    <property type="evidence" value="ECO:0007669"/>
    <property type="project" value="UniProtKB-SubCell"/>
</dbReference>
<keyword evidence="6" id="KW-0812">Transmembrane</keyword>
<dbReference type="Gene3D" id="1.20.1530.20">
    <property type="match status" value="1"/>
</dbReference>
<feature type="transmembrane region" description="Helical" evidence="6">
    <location>
        <begin position="67"/>
        <end position="89"/>
    </location>
</feature>
<dbReference type="InterPro" id="IPR038770">
    <property type="entry name" value="Na+/solute_symporter_sf"/>
</dbReference>